<protein>
    <submittedName>
        <fullName evidence="2">Uncharacterized protein</fullName>
    </submittedName>
</protein>
<dbReference type="AlphaFoldDB" id="A0A4V3W9A9"/>
<feature type="transmembrane region" description="Helical" evidence="1">
    <location>
        <begin position="74"/>
        <end position="97"/>
    </location>
</feature>
<dbReference type="Proteomes" id="UP000307956">
    <property type="component" value="Unassembled WGS sequence"/>
</dbReference>
<keyword evidence="1" id="KW-1133">Transmembrane helix</keyword>
<evidence type="ECO:0000313" key="2">
    <source>
        <dbReference type="EMBL" id="THF54533.1"/>
    </source>
</evidence>
<evidence type="ECO:0000313" key="3">
    <source>
        <dbReference type="Proteomes" id="UP000307956"/>
    </source>
</evidence>
<gene>
    <name evidence="2" type="ORF">E6O51_21630</name>
</gene>
<accession>A0A4V3W9A9</accession>
<sequence length="134" mass="15309">MNEKYRTVLNILMALLVLALSVFLYKGVPLCKGAICVNIDEYRYSLSGFVFILFFDIVYCLAKNIFFGRSLYRVVSACFLSVCLVVGVCMVIGLFEFGRNSNMYDFEGNDGFFLQMVLVGGAMVFWSIYRFIKK</sequence>
<keyword evidence="1" id="KW-0472">Membrane</keyword>
<name>A0A4V3W9A9_9RHOO</name>
<reference evidence="2 3" key="1">
    <citation type="submission" date="2019-04" db="EMBL/GenBank/DDBJ databases">
        <title>Azoarcus rhizosphaerae sp. nov. isolated from rhizosphere of Ficus religiosa.</title>
        <authorList>
            <person name="Lin S.-Y."/>
            <person name="Hameed A."/>
            <person name="Hsu Y.-H."/>
            <person name="Young C.-C."/>
        </authorList>
    </citation>
    <scope>NUCLEOTIDE SEQUENCE [LARGE SCALE GENOMIC DNA]</scope>
    <source>
        <strain evidence="2 3">CC-YHH848</strain>
    </source>
</reference>
<keyword evidence="3" id="KW-1185">Reference proteome</keyword>
<keyword evidence="1" id="KW-0812">Transmembrane</keyword>
<evidence type="ECO:0000256" key="1">
    <source>
        <dbReference type="SAM" id="Phobius"/>
    </source>
</evidence>
<feature type="transmembrane region" description="Helical" evidence="1">
    <location>
        <begin position="112"/>
        <end position="132"/>
    </location>
</feature>
<feature type="transmembrane region" description="Helical" evidence="1">
    <location>
        <begin position="43"/>
        <end position="62"/>
    </location>
</feature>
<comment type="caution">
    <text evidence="2">The sequence shown here is derived from an EMBL/GenBank/DDBJ whole genome shotgun (WGS) entry which is preliminary data.</text>
</comment>
<proteinExistence type="predicted"/>
<dbReference type="EMBL" id="SSOD01000036">
    <property type="protein sequence ID" value="THF54533.1"/>
    <property type="molecule type" value="Genomic_DNA"/>
</dbReference>
<organism evidence="2 3">
    <name type="scientific">Pseudothauera rhizosphaerae</name>
    <dbReference type="NCBI Taxonomy" id="2565932"/>
    <lineage>
        <taxon>Bacteria</taxon>
        <taxon>Pseudomonadati</taxon>
        <taxon>Pseudomonadota</taxon>
        <taxon>Betaproteobacteria</taxon>
        <taxon>Rhodocyclales</taxon>
        <taxon>Zoogloeaceae</taxon>
        <taxon>Pseudothauera</taxon>
    </lineage>
</organism>
<dbReference type="RefSeq" id="WP_136387103.1">
    <property type="nucleotide sequence ID" value="NZ_SSOD01000036.1"/>
</dbReference>